<accession>A0A0F9ATS5</accession>
<evidence type="ECO:0000313" key="1">
    <source>
        <dbReference type="EMBL" id="KKL05037.1"/>
    </source>
</evidence>
<sequence length="21" mass="2566">MKLSLRKRFGWVHVRGGRLLR</sequence>
<feature type="non-terminal residue" evidence="1">
    <location>
        <position position="21"/>
    </location>
</feature>
<gene>
    <name evidence="1" type="ORF">LCGC14_2610090</name>
</gene>
<organism evidence="1">
    <name type="scientific">marine sediment metagenome</name>
    <dbReference type="NCBI Taxonomy" id="412755"/>
    <lineage>
        <taxon>unclassified sequences</taxon>
        <taxon>metagenomes</taxon>
        <taxon>ecological metagenomes</taxon>
    </lineage>
</organism>
<comment type="caution">
    <text evidence="1">The sequence shown here is derived from an EMBL/GenBank/DDBJ whole genome shotgun (WGS) entry which is preliminary data.</text>
</comment>
<dbReference type="EMBL" id="LAZR01044286">
    <property type="protein sequence ID" value="KKL05037.1"/>
    <property type="molecule type" value="Genomic_DNA"/>
</dbReference>
<dbReference type="AlphaFoldDB" id="A0A0F9ATS5"/>
<name>A0A0F9ATS5_9ZZZZ</name>
<reference evidence="1" key="1">
    <citation type="journal article" date="2015" name="Nature">
        <title>Complex archaea that bridge the gap between prokaryotes and eukaryotes.</title>
        <authorList>
            <person name="Spang A."/>
            <person name="Saw J.H."/>
            <person name="Jorgensen S.L."/>
            <person name="Zaremba-Niedzwiedzka K."/>
            <person name="Martijn J."/>
            <person name="Lind A.E."/>
            <person name="van Eijk R."/>
            <person name="Schleper C."/>
            <person name="Guy L."/>
            <person name="Ettema T.J."/>
        </authorList>
    </citation>
    <scope>NUCLEOTIDE SEQUENCE</scope>
</reference>
<protein>
    <submittedName>
        <fullName evidence="1">Uncharacterized protein</fullName>
    </submittedName>
</protein>
<proteinExistence type="predicted"/>